<organism evidence="1 2">
    <name type="scientific">Sphingobacterium bovistauri</name>
    <dbReference type="NCBI Taxonomy" id="2781959"/>
    <lineage>
        <taxon>Bacteria</taxon>
        <taxon>Pseudomonadati</taxon>
        <taxon>Bacteroidota</taxon>
        <taxon>Sphingobacteriia</taxon>
        <taxon>Sphingobacteriales</taxon>
        <taxon>Sphingobacteriaceae</taxon>
        <taxon>Sphingobacterium</taxon>
    </lineage>
</organism>
<evidence type="ECO:0000313" key="2">
    <source>
        <dbReference type="Proteomes" id="UP001165302"/>
    </source>
</evidence>
<evidence type="ECO:0000313" key="1">
    <source>
        <dbReference type="EMBL" id="MCA5005671.1"/>
    </source>
</evidence>
<gene>
    <name evidence="1" type="ORF">IPZ78_10955</name>
</gene>
<dbReference type="RefSeq" id="WP_225553625.1">
    <property type="nucleotide sequence ID" value="NZ_JADEYP010000019.1"/>
</dbReference>
<proteinExistence type="predicted"/>
<dbReference type="Proteomes" id="UP001165302">
    <property type="component" value="Unassembled WGS sequence"/>
</dbReference>
<protein>
    <submittedName>
        <fullName evidence="1">Uncharacterized protein</fullName>
    </submittedName>
</protein>
<dbReference type="EMBL" id="JADEYP010000019">
    <property type="protein sequence ID" value="MCA5005671.1"/>
    <property type="molecule type" value="Genomic_DNA"/>
</dbReference>
<reference evidence="1" key="1">
    <citation type="submission" date="2020-10" db="EMBL/GenBank/DDBJ databases">
        <authorList>
            <person name="Lu T."/>
            <person name="Wang Q."/>
            <person name="Han X."/>
        </authorList>
    </citation>
    <scope>NUCLEOTIDE SEQUENCE</scope>
    <source>
        <strain evidence="1">WQ 366</strain>
    </source>
</reference>
<name>A0ABS7Z647_9SPHI</name>
<comment type="caution">
    <text evidence="1">The sequence shown here is derived from an EMBL/GenBank/DDBJ whole genome shotgun (WGS) entry which is preliminary data.</text>
</comment>
<accession>A0ABS7Z647</accession>
<keyword evidence="2" id="KW-1185">Reference proteome</keyword>
<sequence length="245" mass="29308">MASQYFKTRKSFDFKAHAYALGNIMGVRPEYEDNHFLLKLYSLDESLYGDYYSYHLDYYLLKRGDNKEKDFFTHIWYIVSDRIAYFQGRDPFSLKHAFYLSNIDKLKAFQSFLSPKDQWNIRPNNVLLKEKDELIAKLQKENKLLSNFRVTRKIEIYDDHFTTVIDLLQQMQTLKLPNGAPLLRRDQQSPYYKILSNYFSNNKKEISLDTARNYFVDKAPEDAQKGVEIPENRKLFRIIPLEYKD</sequence>